<dbReference type="EMBL" id="SKBQ01000009">
    <property type="protein sequence ID" value="TPX06861.1"/>
    <property type="molecule type" value="Genomic_DNA"/>
</dbReference>
<dbReference type="Gene3D" id="3.40.50.1820">
    <property type="entry name" value="alpha/beta hydrolase"/>
    <property type="match status" value="1"/>
</dbReference>
<evidence type="ECO:0000313" key="5">
    <source>
        <dbReference type="Proteomes" id="UP000319257"/>
    </source>
</evidence>
<keyword evidence="1" id="KW-0378">Hydrolase</keyword>
<name>A0A507APU5_9PEZI</name>
<feature type="compositionally biased region" description="Low complexity" evidence="2">
    <location>
        <begin position="118"/>
        <end position="137"/>
    </location>
</feature>
<reference evidence="4 5" key="1">
    <citation type="submission" date="2019-06" db="EMBL/GenBank/DDBJ databases">
        <title>Draft genome sequence of the filamentous fungus Phialemoniopsis curvata isolated from diesel fuel.</title>
        <authorList>
            <person name="Varaljay V.A."/>
            <person name="Lyon W.J."/>
            <person name="Crouch A.L."/>
            <person name="Drake C.E."/>
            <person name="Hollomon J.M."/>
            <person name="Nadeau L.J."/>
            <person name="Nunn H.S."/>
            <person name="Stevenson B.S."/>
            <person name="Bojanowski C.L."/>
            <person name="Crookes-Goodson W.J."/>
        </authorList>
    </citation>
    <scope>NUCLEOTIDE SEQUENCE [LARGE SCALE GENOMIC DNA]</scope>
    <source>
        <strain evidence="4 5">D216</strain>
    </source>
</reference>
<proteinExistence type="predicted"/>
<dbReference type="AlphaFoldDB" id="A0A507APU5"/>
<gene>
    <name evidence="4" type="ORF">E0L32_002357</name>
</gene>
<feature type="compositionally biased region" description="Polar residues" evidence="2">
    <location>
        <begin position="145"/>
        <end position="162"/>
    </location>
</feature>
<evidence type="ECO:0000313" key="4">
    <source>
        <dbReference type="EMBL" id="TPX06861.1"/>
    </source>
</evidence>
<feature type="region of interest" description="Disordered" evidence="2">
    <location>
        <begin position="104"/>
        <end position="179"/>
    </location>
</feature>
<evidence type="ECO:0000259" key="3">
    <source>
        <dbReference type="Pfam" id="PF07859"/>
    </source>
</evidence>
<evidence type="ECO:0000256" key="2">
    <source>
        <dbReference type="SAM" id="MobiDB-lite"/>
    </source>
</evidence>
<feature type="domain" description="Alpha/beta hydrolase fold-3" evidence="3">
    <location>
        <begin position="218"/>
        <end position="439"/>
    </location>
</feature>
<feature type="region of interest" description="Disordered" evidence="2">
    <location>
        <begin position="467"/>
        <end position="487"/>
    </location>
</feature>
<comment type="caution">
    <text evidence="4">The sequence shown here is derived from an EMBL/GenBank/DDBJ whole genome shotgun (WGS) entry which is preliminary data.</text>
</comment>
<dbReference type="STRING" id="1093900.A0A507APU5"/>
<dbReference type="RefSeq" id="XP_030988572.1">
    <property type="nucleotide sequence ID" value="XM_031136537.1"/>
</dbReference>
<dbReference type="PANTHER" id="PTHR48081">
    <property type="entry name" value="AB HYDROLASE SUPERFAMILY PROTEIN C4A8.06C"/>
    <property type="match status" value="1"/>
</dbReference>
<feature type="compositionally biased region" description="Basic and acidic residues" evidence="2">
    <location>
        <begin position="21"/>
        <end position="34"/>
    </location>
</feature>
<accession>A0A507APU5</accession>
<dbReference type="GeneID" id="41969804"/>
<dbReference type="OrthoDB" id="433474at2759"/>
<dbReference type="Pfam" id="PF07859">
    <property type="entry name" value="Abhydrolase_3"/>
    <property type="match status" value="1"/>
</dbReference>
<dbReference type="PANTHER" id="PTHR48081:SF8">
    <property type="entry name" value="ALPHA_BETA HYDROLASE FOLD-3 DOMAIN-CONTAINING PROTEIN-RELATED"/>
    <property type="match status" value="1"/>
</dbReference>
<dbReference type="InterPro" id="IPR029058">
    <property type="entry name" value="AB_hydrolase_fold"/>
</dbReference>
<evidence type="ECO:0000256" key="1">
    <source>
        <dbReference type="ARBA" id="ARBA00022801"/>
    </source>
</evidence>
<protein>
    <recommendedName>
        <fullName evidence="3">Alpha/beta hydrolase fold-3 domain-containing protein</fullName>
    </recommendedName>
</protein>
<dbReference type="GO" id="GO:0016787">
    <property type="term" value="F:hydrolase activity"/>
    <property type="evidence" value="ECO:0007669"/>
    <property type="project" value="UniProtKB-KW"/>
</dbReference>
<dbReference type="SUPFAM" id="SSF53474">
    <property type="entry name" value="alpha/beta-Hydrolases"/>
    <property type="match status" value="1"/>
</dbReference>
<dbReference type="InterPro" id="IPR050300">
    <property type="entry name" value="GDXG_lipolytic_enzyme"/>
</dbReference>
<dbReference type="InParanoid" id="A0A507APU5"/>
<dbReference type="InterPro" id="IPR013094">
    <property type="entry name" value="AB_hydrolase_3"/>
</dbReference>
<organism evidence="4 5">
    <name type="scientific">Thyridium curvatum</name>
    <dbReference type="NCBI Taxonomy" id="1093900"/>
    <lineage>
        <taxon>Eukaryota</taxon>
        <taxon>Fungi</taxon>
        <taxon>Dikarya</taxon>
        <taxon>Ascomycota</taxon>
        <taxon>Pezizomycotina</taxon>
        <taxon>Sordariomycetes</taxon>
        <taxon>Sordariomycetidae</taxon>
        <taxon>Thyridiales</taxon>
        <taxon>Thyridiaceae</taxon>
        <taxon>Thyridium</taxon>
    </lineage>
</organism>
<sequence length="487" mass="52917">MTTGDDPAAPKPTLPDNTDNTNKDGLPRDVRDEYVNPLEQSARWYLATQAYGLRSGAGLAFGISGRYSPSPPSPARTIYLDATLGRCKEKGAIRVDVYAPRGHFRSSGSGSGSGNGTANGKNGSRAGSKRGSAASSRVDLVRQQDGGTLSRTASESTVQSAVSEGAADLSTRSTKQRRKRLKRHLSRTVSAMSFSSVEFQQDEAATVDAMLPVPRLGVINFHGGGFILGNGTDDARWAAAAVAQLDAVVFSVNYRLAPSYPYPTPVEDCADAILQIAQRADELGVDAERLVVSGFSAGGTLSLASWCLLQDPRRWGYELPRPAPALAGFALYYPLLDWTVSRPDKRLGCARPDLTLPKGMTDLFDASYLHPPIPRERRDDPRLSPGLMPDAMLERLPPVHLCLCEFDMLLAEGRRFAERLRARGRPVELRVVEREKHAWDKPPPMAPKRSADVEYRAAIETIQAWVASRADDGEDDDDPEIRAALTT</sequence>
<dbReference type="Proteomes" id="UP000319257">
    <property type="component" value="Unassembled WGS sequence"/>
</dbReference>
<keyword evidence="5" id="KW-1185">Reference proteome</keyword>
<feature type="region of interest" description="Disordered" evidence="2">
    <location>
        <begin position="1"/>
        <end position="34"/>
    </location>
</feature>